<proteinExistence type="evidence at transcript level"/>
<accession>A0A346CJ54</accession>
<organism evidence="1">
    <name type="scientific">Conus ermineus</name>
    <name type="common">Agate cone</name>
    <name type="synonym">Chelyconus ermineus</name>
    <dbReference type="NCBI Taxonomy" id="55423"/>
    <lineage>
        <taxon>Eukaryota</taxon>
        <taxon>Metazoa</taxon>
        <taxon>Spiralia</taxon>
        <taxon>Lophotrochozoa</taxon>
        <taxon>Mollusca</taxon>
        <taxon>Gastropoda</taxon>
        <taxon>Caenogastropoda</taxon>
        <taxon>Neogastropoda</taxon>
        <taxon>Conoidea</taxon>
        <taxon>Conidae</taxon>
        <taxon>Conus</taxon>
        <taxon>Chelyconus</taxon>
    </lineage>
</organism>
<dbReference type="EMBL" id="MH360554">
    <property type="protein sequence ID" value="AXL95603.1"/>
    <property type="molecule type" value="mRNA"/>
</dbReference>
<dbReference type="AlphaFoldDB" id="A0A346CJ54"/>
<protein>
    <submittedName>
        <fullName evidence="1">Conotoxin superfamily W</fullName>
    </submittedName>
</protein>
<sequence length="41" mass="4627">MWWCPPEGVLTRAGSTTKHLLSLVEGLVCGVLYMLDQNRHD</sequence>
<name>A0A346CJ54_CONER</name>
<reference evidence="1" key="1">
    <citation type="journal article" date="2018" name="Genome Biol. Evol.">
        <title>Conotoxin diversity in Chelyconus ermineus (Born, 1778) and the convergent origin of piscivory in the Atlantic and Indo-Pacific cones.</title>
        <authorList>
            <person name="Abalde S."/>
            <person name="Tenorio M.J."/>
            <person name="Afonso C.M."/>
            <person name="Zardoya R."/>
        </authorList>
    </citation>
    <scope>NUCLEOTIDE SEQUENCE</scope>
    <source>
        <strain evidence="1">Cerm_266</strain>
    </source>
</reference>
<evidence type="ECO:0000313" key="1">
    <source>
        <dbReference type="EMBL" id="AXL95603.1"/>
    </source>
</evidence>